<name>A0A5D9CAY3_9SPHN</name>
<keyword evidence="4 7" id="KW-0521">NADP</keyword>
<keyword evidence="2 7" id="KW-0028">Amino-acid biosynthesis</keyword>
<dbReference type="NCBIfam" id="TIGR00407">
    <property type="entry name" value="proA"/>
    <property type="match status" value="1"/>
</dbReference>
<dbReference type="CDD" id="cd07079">
    <property type="entry name" value="ALDH_F18-19_ProA-GPR"/>
    <property type="match status" value="1"/>
</dbReference>
<keyword evidence="5 7" id="KW-0560">Oxidoreductase</keyword>
<dbReference type="Gene3D" id="3.40.309.10">
    <property type="entry name" value="Aldehyde Dehydrogenase, Chain A, domain 2"/>
    <property type="match status" value="1"/>
</dbReference>
<keyword evidence="10" id="KW-1185">Reference proteome</keyword>
<organism evidence="9 10">
    <name type="scientific">Sphingomonas montanisoli</name>
    <dbReference type="NCBI Taxonomy" id="2606412"/>
    <lineage>
        <taxon>Bacteria</taxon>
        <taxon>Pseudomonadati</taxon>
        <taxon>Pseudomonadota</taxon>
        <taxon>Alphaproteobacteria</taxon>
        <taxon>Sphingomonadales</taxon>
        <taxon>Sphingomonadaceae</taxon>
        <taxon>Sphingomonas</taxon>
    </lineage>
</organism>
<dbReference type="AlphaFoldDB" id="A0A5D9CAY3"/>
<dbReference type="UniPathway" id="UPA00098">
    <property type="reaction ID" value="UER00360"/>
</dbReference>
<protein>
    <recommendedName>
        <fullName evidence="7">Gamma-glutamyl phosphate reductase</fullName>
        <shortName evidence="7">GPR</shortName>
        <ecNumber evidence="7">1.2.1.41</ecNumber>
    </recommendedName>
    <alternativeName>
        <fullName evidence="7">Glutamate-5-semialdehyde dehydrogenase</fullName>
    </alternativeName>
    <alternativeName>
        <fullName evidence="7">Glutamyl-gamma-semialdehyde dehydrogenase</fullName>
        <shortName evidence="7">GSA dehydrogenase</shortName>
    </alternativeName>
</protein>
<comment type="function">
    <text evidence="7">Catalyzes the NADPH-dependent reduction of L-glutamate 5-phosphate into L-glutamate 5-semialdehyde and phosphate. The product spontaneously undergoes cyclization to form 1-pyrroline-5-carboxylate.</text>
</comment>
<keyword evidence="3 7" id="KW-0641">Proline biosynthesis</keyword>
<dbReference type="Pfam" id="PF00171">
    <property type="entry name" value="Aldedh"/>
    <property type="match status" value="1"/>
</dbReference>
<evidence type="ECO:0000313" key="10">
    <source>
        <dbReference type="Proteomes" id="UP000322077"/>
    </source>
</evidence>
<dbReference type="RefSeq" id="WP_149521489.1">
    <property type="nucleotide sequence ID" value="NZ_VTOU01000002.1"/>
</dbReference>
<sequence length="426" mass="43839">MSEAATIARPIDAADLIADMGARARIASGLLARTPTAAKAEALRKAAAAIRDAAPAILAANATDVAQAQTNGLSSAMIDRLTLNPDRIEGMAAGLEAVAGLDDPVGRIIDRAERPNGLVLQRVRVPLGVIGIIYESRPNVTADAGALSLMSGNACILRGGSEAAASNRAIHAALVAGVTAAGLSADAIQLVPTTDRAAVGAMLTAEGLIDIIVPRGGKSLVARVQAEARVPVLAHLDGIVHLYVDRAADPAKALPLVVNAKMRRTGVCGATETLLIDRSYQNPRPIIDALIKAGCEVRGDAAARAINPLVMTADAADWDTEYLDSIVSVAIVDGVDAALAHIAAHSSHHTDAIITEDQATADRFLAEVDSAIVMHNASTQFADGGEFGLGAEIGISTGRLHARGPVALEGLTTYKWLVRGSGQVRP</sequence>
<dbReference type="InterPro" id="IPR012134">
    <property type="entry name" value="Glu-5-SA_DH"/>
</dbReference>
<accession>A0A5D9CAY3</accession>
<comment type="subcellular location">
    <subcellularLocation>
        <location evidence="7">Cytoplasm</location>
    </subcellularLocation>
</comment>
<reference evidence="9 10" key="1">
    <citation type="submission" date="2019-08" db="EMBL/GenBank/DDBJ databases">
        <authorList>
            <person name="Wang G."/>
            <person name="Xu Z."/>
        </authorList>
    </citation>
    <scope>NUCLEOTIDE SEQUENCE [LARGE SCALE GENOMIC DNA]</scope>
    <source>
        <strain evidence="9 10">ZX</strain>
    </source>
</reference>
<comment type="caution">
    <text evidence="9">The sequence shown here is derived from an EMBL/GenBank/DDBJ whole genome shotgun (WGS) entry which is preliminary data.</text>
</comment>
<proteinExistence type="inferred from homology"/>
<dbReference type="EMBL" id="VTOU01000002">
    <property type="protein sequence ID" value="TZG27271.1"/>
    <property type="molecule type" value="Genomic_DNA"/>
</dbReference>
<dbReference type="InterPro" id="IPR000965">
    <property type="entry name" value="GPR_dom"/>
</dbReference>
<comment type="similarity">
    <text evidence="7">Belongs to the gamma-glutamyl phosphate reductase family.</text>
</comment>
<dbReference type="Gene3D" id="3.40.605.10">
    <property type="entry name" value="Aldehyde Dehydrogenase, Chain A, domain 1"/>
    <property type="match status" value="1"/>
</dbReference>
<evidence type="ECO:0000256" key="6">
    <source>
        <dbReference type="ARBA" id="ARBA00049024"/>
    </source>
</evidence>
<dbReference type="HAMAP" id="MF_00412">
    <property type="entry name" value="ProA"/>
    <property type="match status" value="1"/>
</dbReference>
<dbReference type="GO" id="GO:0004350">
    <property type="term" value="F:glutamate-5-semialdehyde dehydrogenase activity"/>
    <property type="evidence" value="ECO:0007669"/>
    <property type="project" value="UniProtKB-UniRule"/>
</dbReference>
<dbReference type="SUPFAM" id="SSF53720">
    <property type="entry name" value="ALDH-like"/>
    <property type="match status" value="1"/>
</dbReference>
<dbReference type="InterPro" id="IPR016161">
    <property type="entry name" value="Ald_DH/histidinol_DH"/>
</dbReference>
<dbReference type="Proteomes" id="UP000322077">
    <property type="component" value="Unassembled WGS sequence"/>
</dbReference>
<dbReference type="InterPro" id="IPR016163">
    <property type="entry name" value="Ald_DH_C"/>
</dbReference>
<feature type="domain" description="Aldehyde dehydrogenase" evidence="8">
    <location>
        <begin position="19"/>
        <end position="281"/>
    </location>
</feature>
<evidence type="ECO:0000256" key="5">
    <source>
        <dbReference type="ARBA" id="ARBA00023002"/>
    </source>
</evidence>
<evidence type="ECO:0000256" key="1">
    <source>
        <dbReference type="ARBA" id="ARBA00004985"/>
    </source>
</evidence>
<dbReference type="PANTHER" id="PTHR11063">
    <property type="entry name" value="GLUTAMATE SEMIALDEHYDE DEHYDROGENASE"/>
    <property type="match status" value="1"/>
</dbReference>
<gene>
    <name evidence="7" type="primary">proA</name>
    <name evidence="9" type="ORF">FYJ91_06525</name>
</gene>
<dbReference type="EC" id="1.2.1.41" evidence="7"/>
<evidence type="ECO:0000259" key="8">
    <source>
        <dbReference type="Pfam" id="PF00171"/>
    </source>
</evidence>
<evidence type="ECO:0000256" key="3">
    <source>
        <dbReference type="ARBA" id="ARBA00022650"/>
    </source>
</evidence>
<dbReference type="GO" id="GO:0050661">
    <property type="term" value="F:NADP binding"/>
    <property type="evidence" value="ECO:0007669"/>
    <property type="project" value="InterPro"/>
</dbReference>
<dbReference type="InterPro" id="IPR016162">
    <property type="entry name" value="Ald_DH_N"/>
</dbReference>
<keyword evidence="7" id="KW-0963">Cytoplasm</keyword>
<dbReference type="GO" id="GO:0005737">
    <property type="term" value="C:cytoplasm"/>
    <property type="evidence" value="ECO:0007669"/>
    <property type="project" value="UniProtKB-SubCell"/>
</dbReference>
<dbReference type="NCBIfam" id="NF001221">
    <property type="entry name" value="PRK00197.1"/>
    <property type="match status" value="1"/>
</dbReference>
<evidence type="ECO:0000313" key="9">
    <source>
        <dbReference type="EMBL" id="TZG27271.1"/>
    </source>
</evidence>
<dbReference type="PROSITE" id="PS01223">
    <property type="entry name" value="PROA"/>
    <property type="match status" value="1"/>
</dbReference>
<dbReference type="PIRSF" id="PIRSF000151">
    <property type="entry name" value="GPR"/>
    <property type="match status" value="1"/>
</dbReference>
<dbReference type="InterPro" id="IPR015590">
    <property type="entry name" value="Aldehyde_DH_dom"/>
</dbReference>
<comment type="pathway">
    <text evidence="1 7">Amino-acid biosynthesis; L-proline biosynthesis; L-glutamate 5-semialdehyde from L-glutamate: step 2/2.</text>
</comment>
<dbReference type="PANTHER" id="PTHR11063:SF8">
    <property type="entry name" value="DELTA-1-PYRROLINE-5-CARBOXYLATE SYNTHASE"/>
    <property type="match status" value="1"/>
</dbReference>
<evidence type="ECO:0000256" key="7">
    <source>
        <dbReference type="HAMAP-Rule" id="MF_00412"/>
    </source>
</evidence>
<dbReference type="InterPro" id="IPR020593">
    <property type="entry name" value="G-glutamylP_reductase_CS"/>
</dbReference>
<evidence type="ECO:0000256" key="2">
    <source>
        <dbReference type="ARBA" id="ARBA00022605"/>
    </source>
</evidence>
<comment type="catalytic activity">
    <reaction evidence="6 7">
        <text>L-glutamate 5-semialdehyde + phosphate + NADP(+) = L-glutamyl 5-phosphate + NADPH + H(+)</text>
        <dbReference type="Rhea" id="RHEA:19541"/>
        <dbReference type="ChEBI" id="CHEBI:15378"/>
        <dbReference type="ChEBI" id="CHEBI:43474"/>
        <dbReference type="ChEBI" id="CHEBI:57783"/>
        <dbReference type="ChEBI" id="CHEBI:58066"/>
        <dbReference type="ChEBI" id="CHEBI:58274"/>
        <dbReference type="ChEBI" id="CHEBI:58349"/>
        <dbReference type="EC" id="1.2.1.41"/>
    </reaction>
</comment>
<dbReference type="GO" id="GO:0055129">
    <property type="term" value="P:L-proline biosynthetic process"/>
    <property type="evidence" value="ECO:0007669"/>
    <property type="project" value="UniProtKB-UniRule"/>
</dbReference>
<evidence type="ECO:0000256" key="4">
    <source>
        <dbReference type="ARBA" id="ARBA00022857"/>
    </source>
</evidence>